<evidence type="ECO:0000313" key="2">
    <source>
        <dbReference type="Proteomes" id="UP001055072"/>
    </source>
</evidence>
<organism evidence="1 2">
    <name type="scientific">Irpex rosettiformis</name>
    <dbReference type="NCBI Taxonomy" id="378272"/>
    <lineage>
        <taxon>Eukaryota</taxon>
        <taxon>Fungi</taxon>
        <taxon>Dikarya</taxon>
        <taxon>Basidiomycota</taxon>
        <taxon>Agaricomycotina</taxon>
        <taxon>Agaricomycetes</taxon>
        <taxon>Polyporales</taxon>
        <taxon>Irpicaceae</taxon>
        <taxon>Irpex</taxon>
    </lineage>
</organism>
<name>A0ACB8TZE1_9APHY</name>
<gene>
    <name evidence="1" type="ORF">BDY19DRAFT_907617</name>
</gene>
<reference evidence="1" key="1">
    <citation type="journal article" date="2021" name="Environ. Microbiol.">
        <title>Gene family expansions and transcriptome signatures uncover fungal adaptations to wood decay.</title>
        <authorList>
            <person name="Hage H."/>
            <person name="Miyauchi S."/>
            <person name="Viragh M."/>
            <person name="Drula E."/>
            <person name="Min B."/>
            <person name="Chaduli D."/>
            <person name="Navarro D."/>
            <person name="Favel A."/>
            <person name="Norest M."/>
            <person name="Lesage-Meessen L."/>
            <person name="Balint B."/>
            <person name="Merenyi Z."/>
            <person name="de Eugenio L."/>
            <person name="Morin E."/>
            <person name="Martinez A.T."/>
            <person name="Baldrian P."/>
            <person name="Stursova M."/>
            <person name="Martinez M.J."/>
            <person name="Novotny C."/>
            <person name="Magnuson J.K."/>
            <person name="Spatafora J.W."/>
            <person name="Maurice S."/>
            <person name="Pangilinan J."/>
            <person name="Andreopoulos W."/>
            <person name="LaButti K."/>
            <person name="Hundley H."/>
            <person name="Na H."/>
            <person name="Kuo A."/>
            <person name="Barry K."/>
            <person name="Lipzen A."/>
            <person name="Henrissat B."/>
            <person name="Riley R."/>
            <person name="Ahrendt S."/>
            <person name="Nagy L.G."/>
            <person name="Grigoriev I.V."/>
            <person name="Martin F."/>
            <person name="Rosso M.N."/>
        </authorList>
    </citation>
    <scope>NUCLEOTIDE SEQUENCE</scope>
    <source>
        <strain evidence="1">CBS 384.51</strain>
    </source>
</reference>
<proteinExistence type="predicted"/>
<dbReference type="EMBL" id="MU274918">
    <property type="protein sequence ID" value="KAI0087462.1"/>
    <property type="molecule type" value="Genomic_DNA"/>
</dbReference>
<protein>
    <submittedName>
        <fullName evidence="1">Uncharacterized protein</fullName>
    </submittedName>
</protein>
<keyword evidence="2" id="KW-1185">Reference proteome</keyword>
<comment type="caution">
    <text evidence="1">The sequence shown here is derived from an EMBL/GenBank/DDBJ whole genome shotgun (WGS) entry which is preliminary data.</text>
</comment>
<sequence length="796" mass="88344">MSASTRVMSKAFDAAPSDVDGCLTSVIAQSLLFTVAIKLNLFSSVTIMSSSTTTATDPPYFSGAGALYAPPAVCRFALLQEMVHPSDIALERYQQWYNIHKANDDPPPHQVHSHFLTKSSNRHLATHEAIQDIHDTITGMDYLADVLFIGFVVQPEWDPFQPLDPASIKVEQTVLHHIKQHPIYQEVSDNLCKHIQTQVALPHIYTYYQRLRSVTPGCGYAVDRKTSRLCNNALSLASGISISTDVVDHSSGTISTKHTTLTAATLPGSSNELISGSTLVSSLNSSSGRSSSSTLISPTRQQPELTRRTQRDGYLSTTDRRNAGSIHDIGQNQSARLVPSIRYSTTSTITSSSTRATTASSEPMLQPSDPIMVFDSDPDESISPSESLASSSESQSSIILFANSDSGSSDAESWVAEFLESHNLSLSGLVRIDSILNFDLRDWITGFQERGLSEVDAQQLREVAIDSLSNSVREVLIMAWMMGDDSRALGYIGQKAKAATKELNILIDLRIRELWEDTDNHIAKIAEETGKSIVWLETQFYQGDKLSKHQYDVNDFNAVLSKAEKRARPAKLQKADHCYSFKRDAPEEEVDKRKQKLEEKRQAKLNLSKQAHTEYLVLTLHSHVTDTWTTHIFTSPRVKDVIFQLNKQTEDVFALGIQAYVTSGLTDDILTRERNIAVGNLPRMEWAHHEKLTVDYSVELIGEKEKAREDNAEDNTVVPHGIEIEEQEGLTHISPGYAPGNSLVMLPSITPMILMAPTVPMVPIMLMVPTPVVFVDPMFLYPVICYISDRYTKISD</sequence>
<dbReference type="Proteomes" id="UP001055072">
    <property type="component" value="Unassembled WGS sequence"/>
</dbReference>
<evidence type="ECO:0000313" key="1">
    <source>
        <dbReference type="EMBL" id="KAI0087462.1"/>
    </source>
</evidence>
<accession>A0ACB8TZE1</accession>